<dbReference type="PANTHER" id="PTHR12919">
    <property type="entry name" value="30S RIBOSOMAL PROTEIN S16"/>
    <property type="match status" value="1"/>
</dbReference>
<dbReference type="SUPFAM" id="SSF54565">
    <property type="entry name" value="Ribosomal protein S16"/>
    <property type="match status" value="1"/>
</dbReference>
<dbReference type="EMBL" id="CAADFN010000078">
    <property type="protein sequence ID" value="VFK20744.1"/>
    <property type="molecule type" value="Genomic_DNA"/>
</dbReference>
<dbReference type="EMBL" id="CAADFF010000065">
    <property type="protein sequence ID" value="VFJ95067.1"/>
    <property type="molecule type" value="Genomic_DNA"/>
</dbReference>
<dbReference type="GO" id="GO:0003735">
    <property type="term" value="F:structural constituent of ribosome"/>
    <property type="evidence" value="ECO:0007669"/>
    <property type="project" value="InterPro"/>
</dbReference>
<dbReference type="InterPro" id="IPR023803">
    <property type="entry name" value="Ribosomal_bS16_dom_sf"/>
</dbReference>
<dbReference type="GO" id="GO:0006412">
    <property type="term" value="P:translation"/>
    <property type="evidence" value="ECO:0007669"/>
    <property type="project" value="UniProtKB-UniRule"/>
</dbReference>
<evidence type="ECO:0000256" key="3">
    <source>
        <dbReference type="HAMAP-Rule" id="MF_00385"/>
    </source>
</evidence>
<dbReference type="AlphaFoldDB" id="A0A450URB2"/>
<evidence type="ECO:0000313" key="6">
    <source>
        <dbReference type="EMBL" id="VFK20744.1"/>
    </source>
</evidence>
<sequence length="114" mass="13253">MEFSTYSAYNTRFSTCVLFMRIQLPEGFETIMVTIRLARAGAKKRPFYHVVVADSRMSRDGRFIERLGFYNPIAADHEEDLRIDEARADYWISHGAKTSERVSSLLRQVKKRAT</sequence>
<dbReference type="HAMAP" id="MF_00385">
    <property type="entry name" value="Ribosomal_bS16"/>
    <property type="match status" value="1"/>
</dbReference>
<evidence type="ECO:0000313" key="4">
    <source>
        <dbReference type="EMBL" id="VFJ95067.1"/>
    </source>
</evidence>
<dbReference type="Pfam" id="PF00886">
    <property type="entry name" value="Ribosomal_S16"/>
    <property type="match status" value="1"/>
</dbReference>
<keyword evidence="1 3" id="KW-0689">Ribosomal protein</keyword>
<dbReference type="PROSITE" id="PS00732">
    <property type="entry name" value="RIBOSOMAL_S16"/>
    <property type="match status" value="1"/>
</dbReference>
<evidence type="ECO:0000313" key="5">
    <source>
        <dbReference type="EMBL" id="VFJ96050.1"/>
    </source>
</evidence>
<dbReference type="NCBIfam" id="TIGR00002">
    <property type="entry name" value="S16"/>
    <property type="match status" value="1"/>
</dbReference>
<dbReference type="InterPro" id="IPR020592">
    <property type="entry name" value="Ribosomal_bS16_CS"/>
</dbReference>
<dbReference type="EMBL" id="CAADFH010000055">
    <property type="protein sequence ID" value="VFJ96050.1"/>
    <property type="molecule type" value="Genomic_DNA"/>
</dbReference>
<dbReference type="Gene3D" id="3.30.1320.10">
    <property type="match status" value="1"/>
</dbReference>
<dbReference type="InterPro" id="IPR000307">
    <property type="entry name" value="Ribosomal_bS16"/>
</dbReference>
<reference evidence="4" key="1">
    <citation type="submission" date="2019-02" db="EMBL/GenBank/DDBJ databases">
        <authorList>
            <person name="Gruber-Vodicka R. H."/>
            <person name="Seah K. B. B."/>
        </authorList>
    </citation>
    <scope>NUCLEOTIDE SEQUENCE</scope>
    <source>
        <strain evidence="6">BECK_BY7</strain>
        <strain evidence="5">BECK_M6</strain>
        <strain evidence="4">BECK_M7</strain>
    </source>
</reference>
<accession>A0A450URB2</accession>
<comment type="similarity">
    <text evidence="3">Belongs to the bacterial ribosomal protein bS16 family.</text>
</comment>
<keyword evidence="2 3" id="KW-0687">Ribonucleoprotein</keyword>
<evidence type="ECO:0000256" key="1">
    <source>
        <dbReference type="ARBA" id="ARBA00022980"/>
    </source>
</evidence>
<dbReference type="PANTHER" id="PTHR12919:SF20">
    <property type="entry name" value="SMALL RIBOSOMAL SUBUNIT PROTEIN BS16M"/>
    <property type="match status" value="1"/>
</dbReference>
<dbReference type="GO" id="GO:0005737">
    <property type="term" value="C:cytoplasm"/>
    <property type="evidence" value="ECO:0007669"/>
    <property type="project" value="UniProtKB-ARBA"/>
</dbReference>
<protein>
    <recommendedName>
        <fullName evidence="3">Small ribosomal subunit protein bS16</fullName>
    </recommendedName>
</protein>
<evidence type="ECO:0000256" key="2">
    <source>
        <dbReference type="ARBA" id="ARBA00023274"/>
    </source>
</evidence>
<gene>
    <name evidence="3" type="primary">rpsP</name>
    <name evidence="5" type="ORF">BECKLFY1418A_GA0070994_10559</name>
    <name evidence="4" type="ORF">BECKLFY1418B_GA0070995_106510</name>
    <name evidence="6" type="ORF">BECKLFY1418C_GA0070996_107810</name>
</gene>
<proteinExistence type="inferred from homology"/>
<organism evidence="4">
    <name type="scientific">Candidatus Kentrum sp. LFY</name>
    <dbReference type="NCBI Taxonomy" id="2126342"/>
    <lineage>
        <taxon>Bacteria</taxon>
        <taxon>Pseudomonadati</taxon>
        <taxon>Pseudomonadota</taxon>
        <taxon>Gammaproteobacteria</taxon>
        <taxon>Candidatus Kentrum</taxon>
    </lineage>
</organism>
<name>A0A450URB2_9GAMM</name>
<dbReference type="GO" id="GO:0015935">
    <property type="term" value="C:small ribosomal subunit"/>
    <property type="evidence" value="ECO:0007669"/>
    <property type="project" value="TreeGrafter"/>
</dbReference>